<dbReference type="Gene3D" id="1.25.10.90">
    <property type="match status" value="1"/>
</dbReference>
<proteinExistence type="predicted"/>
<sequence length="241" mass="28251">MSNIIEQVRHELINNSDATTKESGKRFFKEEVRQYGVKTGVVSKISKEAFKSIEKLPKQEIIELCEELWSSGIMEESFVACNWSYAIKKQYTEEDLLVFERWVNEYVTNWASCDTLCNHTIGTFLEMYPLSIEQLKDWTKSQNRWVRRAAAVSLIVPAKKGLFKKDIFEIADSLLLDTDDLVQKGYGWLLKSLCTKYEDDVYQYVLSKRDIMPRTALRYAIEKMPKPMKQEAMIREKKTNR</sequence>
<reference evidence="2" key="1">
    <citation type="submission" date="2016-11" db="EMBL/GenBank/DDBJ databases">
        <authorList>
            <person name="Varghese N."/>
            <person name="Submissions S."/>
        </authorList>
    </citation>
    <scope>NUCLEOTIDE SEQUENCE [LARGE SCALE GENOMIC DNA]</scope>
    <source>
        <strain evidence="2">313</strain>
    </source>
</reference>
<dbReference type="RefSeq" id="WP_034547132.1">
    <property type="nucleotide sequence ID" value="NZ_FSRN01000001.1"/>
</dbReference>
<dbReference type="AlphaFoldDB" id="A0A1N6FAR2"/>
<dbReference type="PANTHER" id="PTHR34070:SF1">
    <property type="entry name" value="DNA ALKYLATION REPAIR PROTEIN"/>
    <property type="match status" value="1"/>
</dbReference>
<name>A0A1N6FAR2_9LACT</name>
<accession>A0A1N6FAR2</accession>
<dbReference type="PANTHER" id="PTHR34070">
    <property type="entry name" value="ARMADILLO-TYPE FOLD"/>
    <property type="match status" value="1"/>
</dbReference>
<dbReference type="STRING" id="28230.SAMN05878443_0503"/>
<protein>
    <submittedName>
        <fullName evidence="1">3-methyladenine DNA glycosylase AlkD</fullName>
    </submittedName>
</protein>
<keyword evidence="2" id="KW-1185">Reference proteome</keyword>
<organism evidence="1 2">
    <name type="scientific">Carnobacterium alterfunditum</name>
    <dbReference type="NCBI Taxonomy" id="28230"/>
    <lineage>
        <taxon>Bacteria</taxon>
        <taxon>Bacillati</taxon>
        <taxon>Bacillota</taxon>
        <taxon>Bacilli</taxon>
        <taxon>Lactobacillales</taxon>
        <taxon>Carnobacteriaceae</taxon>
        <taxon>Carnobacterium</taxon>
    </lineage>
</organism>
<dbReference type="InterPro" id="IPR014825">
    <property type="entry name" value="DNA_alkylation"/>
</dbReference>
<dbReference type="Pfam" id="PF08713">
    <property type="entry name" value="DNA_alkylation"/>
    <property type="match status" value="1"/>
</dbReference>
<gene>
    <name evidence="1" type="ORF">SAMN05878443_0503</name>
</gene>
<dbReference type="CDD" id="cd06561">
    <property type="entry name" value="AlkD_like"/>
    <property type="match status" value="1"/>
</dbReference>
<dbReference type="SUPFAM" id="SSF48371">
    <property type="entry name" value="ARM repeat"/>
    <property type="match status" value="1"/>
</dbReference>
<dbReference type="Proteomes" id="UP000184758">
    <property type="component" value="Unassembled WGS sequence"/>
</dbReference>
<evidence type="ECO:0000313" key="2">
    <source>
        <dbReference type="Proteomes" id="UP000184758"/>
    </source>
</evidence>
<evidence type="ECO:0000313" key="1">
    <source>
        <dbReference type="EMBL" id="SIN92363.1"/>
    </source>
</evidence>
<dbReference type="OrthoDB" id="9775346at2"/>
<dbReference type="eggNOG" id="COG4912">
    <property type="taxonomic scope" value="Bacteria"/>
</dbReference>
<dbReference type="EMBL" id="FSRN01000001">
    <property type="protein sequence ID" value="SIN92363.1"/>
    <property type="molecule type" value="Genomic_DNA"/>
</dbReference>
<dbReference type="InterPro" id="IPR016024">
    <property type="entry name" value="ARM-type_fold"/>
</dbReference>